<dbReference type="InterPro" id="IPR013320">
    <property type="entry name" value="ConA-like_dom_sf"/>
</dbReference>
<protein>
    <submittedName>
        <fullName evidence="8">Beta-fructosidase</fullName>
    </submittedName>
</protein>
<dbReference type="AlphaFoldDB" id="A0A2K2FZY8"/>
<feature type="chain" id="PRO_5014464186" evidence="5">
    <location>
        <begin position="26"/>
        <end position="509"/>
    </location>
</feature>
<evidence type="ECO:0000313" key="8">
    <source>
        <dbReference type="EMBL" id="PNU04360.1"/>
    </source>
</evidence>
<evidence type="ECO:0000256" key="4">
    <source>
        <dbReference type="RuleBase" id="RU362110"/>
    </source>
</evidence>
<evidence type="ECO:0000259" key="6">
    <source>
        <dbReference type="Pfam" id="PF00251"/>
    </source>
</evidence>
<evidence type="ECO:0000256" key="5">
    <source>
        <dbReference type="SAM" id="SignalP"/>
    </source>
</evidence>
<dbReference type="Gene3D" id="2.60.120.560">
    <property type="entry name" value="Exo-inulinase, domain 1"/>
    <property type="match status" value="1"/>
</dbReference>
<gene>
    <name evidence="8" type="ORF">A8V01_20425</name>
</gene>
<dbReference type="CDD" id="cd18622">
    <property type="entry name" value="GH32_Inu-like"/>
    <property type="match status" value="1"/>
</dbReference>
<comment type="similarity">
    <text evidence="1 4">Belongs to the glycosyl hydrolase 32 family.</text>
</comment>
<dbReference type="PANTHER" id="PTHR42800">
    <property type="entry name" value="EXOINULINASE INUD (AFU_ORTHOLOGUE AFUA_5G00480)"/>
    <property type="match status" value="1"/>
</dbReference>
<organism evidence="8 9">
    <name type="scientific">Novosphingobium guangzhouense</name>
    <dbReference type="NCBI Taxonomy" id="1850347"/>
    <lineage>
        <taxon>Bacteria</taxon>
        <taxon>Pseudomonadati</taxon>
        <taxon>Pseudomonadota</taxon>
        <taxon>Alphaproteobacteria</taxon>
        <taxon>Sphingomonadales</taxon>
        <taxon>Sphingomonadaceae</taxon>
        <taxon>Novosphingobium</taxon>
    </lineage>
</organism>
<evidence type="ECO:0000256" key="2">
    <source>
        <dbReference type="ARBA" id="ARBA00022801"/>
    </source>
</evidence>
<keyword evidence="3 4" id="KW-0326">Glycosidase</keyword>
<dbReference type="InterPro" id="IPR018053">
    <property type="entry name" value="Glyco_hydro_32_AS"/>
</dbReference>
<feature type="domain" description="Glycosyl hydrolase family 32 C-terminal" evidence="7">
    <location>
        <begin position="350"/>
        <end position="498"/>
    </location>
</feature>
<dbReference type="InterPro" id="IPR013189">
    <property type="entry name" value="Glyco_hydro_32_C"/>
</dbReference>
<reference evidence="8 9" key="1">
    <citation type="submission" date="2016-05" db="EMBL/GenBank/DDBJ databases">
        <title>Complete genome sequence of Novosphingobium guangzhouense SA925(T).</title>
        <authorList>
            <person name="Sha S."/>
        </authorList>
    </citation>
    <scope>NUCLEOTIDE SEQUENCE [LARGE SCALE GENOMIC DNA]</scope>
    <source>
        <strain evidence="8 9">SA925</strain>
    </source>
</reference>
<dbReference type="Proteomes" id="UP000236327">
    <property type="component" value="Unassembled WGS sequence"/>
</dbReference>
<dbReference type="Pfam" id="PF00251">
    <property type="entry name" value="Glyco_hydro_32N"/>
    <property type="match status" value="1"/>
</dbReference>
<evidence type="ECO:0000259" key="7">
    <source>
        <dbReference type="Pfam" id="PF08244"/>
    </source>
</evidence>
<sequence length="509" mass="57266">MRFLAMLAFLGGSALVPVATVPAQAAWPQADPRPGFHFAPQRNWMNDPNGLVYYEGEYHLFFQYNPHGDRWGHMSWGHAVSRDLISWKELPVAIPESDVMAFSGSAVIDWKNTSGFGTGGKPAMVAIYTGFDPKTRNQSQYVAYSNDRGRTFTRFGKVIDIGSTEFRDPKVFWHEPTRRWVMVVVRATDKAASFYSSPNLREWTHESDFSHPSSSRSINWECPELFELPVRNGARGEKRWVLSVSQGDGGPDGGSAGQWFVGAFDGHRFKLEPNWPDTPRWTDAGADFYAAQSWNEAPDGRRLWIGWATNLRYASAIPTYPARGLMSVPRALALQREGQDWHLAQMPVREIERYRTKVQRLVDVKLDNASRALDPGDSFDMTVTIEDTDAERITFTASDAQGYQTVVGYTPATREIFVDRTRSGPHFHDAFAARHVVTLPQGNGPVTLRLLVDRSILELFAADGTRTITDRFFRADGPLRWEVSAEGGSATIRSLDVWRLAQPDSIKSR</sequence>
<keyword evidence="9" id="KW-1185">Reference proteome</keyword>
<dbReference type="InterPro" id="IPR023296">
    <property type="entry name" value="Glyco_hydro_beta-prop_sf"/>
</dbReference>
<dbReference type="InterPro" id="IPR001362">
    <property type="entry name" value="Glyco_hydro_32"/>
</dbReference>
<evidence type="ECO:0000313" key="9">
    <source>
        <dbReference type="Proteomes" id="UP000236327"/>
    </source>
</evidence>
<dbReference type="PROSITE" id="PS00609">
    <property type="entry name" value="GLYCOSYL_HYDROL_F32"/>
    <property type="match status" value="1"/>
</dbReference>
<dbReference type="SUPFAM" id="SSF49899">
    <property type="entry name" value="Concanavalin A-like lectins/glucanases"/>
    <property type="match status" value="1"/>
</dbReference>
<dbReference type="Gene3D" id="2.115.10.20">
    <property type="entry name" value="Glycosyl hydrolase domain, family 43"/>
    <property type="match status" value="1"/>
</dbReference>
<evidence type="ECO:0000256" key="1">
    <source>
        <dbReference type="ARBA" id="ARBA00009902"/>
    </source>
</evidence>
<feature type="domain" description="Glycosyl hydrolase family 32 N-terminal" evidence="6">
    <location>
        <begin position="37"/>
        <end position="346"/>
    </location>
</feature>
<dbReference type="SUPFAM" id="SSF75005">
    <property type="entry name" value="Arabinanase/levansucrase/invertase"/>
    <property type="match status" value="1"/>
</dbReference>
<feature type="signal peptide" evidence="5">
    <location>
        <begin position="1"/>
        <end position="25"/>
    </location>
</feature>
<dbReference type="RefSeq" id="WP_245892489.1">
    <property type="nucleotide sequence ID" value="NZ_LYMM01000036.1"/>
</dbReference>
<accession>A0A2K2FZY8</accession>
<dbReference type="SMART" id="SM00640">
    <property type="entry name" value="Glyco_32"/>
    <property type="match status" value="1"/>
</dbReference>
<dbReference type="GO" id="GO:0004575">
    <property type="term" value="F:sucrose alpha-glucosidase activity"/>
    <property type="evidence" value="ECO:0007669"/>
    <property type="project" value="TreeGrafter"/>
</dbReference>
<dbReference type="PANTHER" id="PTHR42800:SF1">
    <property type="entry name" value="EXOINULINASE INUD (AFU_ORTHOLOGUE AFUA_5G00480)"/>
    <property type="match status" value="1"/>
</dbReference>
<keyword evidence="2 4" id="KW-0378">Hydrolase</keyword>
<proteinExistence type="inferred from homology"/>
<dbReference type="EMBL" id="LYMM01000036">
    <property type="protein sequence ID" value="PNU04360.1"/>
    <property type="molecule type" value="Genomic_DNA"/>
</dbReference>
<dbReference type="Pfam" id="PF08244">
    <property type="entry name" value="Glyco_hydro_32C"/>
    <property type="match status" value="1"/>
</dbReference>
<dbReference type="GO" id="GO:0005987">
    <property type="term" value="P:sucrose catabolic process"/>
    <property type="evidence" value="ECO:0007669"/>
    <property type="project" value="TreeGrafter"/>
</dbReference>
<comment type="caution">
    <text evidence="8">The sequence shown here is derived from an EMBL/GenBank/DDBJ whole genome shotgun (WGS) entry which is preliminary data.</text>
</comment>
<name>A0A2K2FZY8_9SPHN</name>
<evidence type="ECO:0000256" key="3">
    <source>
        <dbReference type="ARBA" id="ARBA00023295"/>
    </source>
</evidence>
<dbReference type="InterPro" id="IPR013148">
    <property type="entry name" value="Glyco_hydro_32_N"/>
</dbReference>
<keyword evidence="5" id="KW-0732">Signal</keyword>
<dbReference type="GO" id="GO:0005737">
    <property type="term" value="C:cytoplasm"/>
    <property type="evidence" value="ECO:0007669"/>
    <property type="project" value="TreeGrafter"/>
</dbReference>